<reference evidence="16 17" key="1">
    <citation type="submission" date="2020-08" db="EMBL/GenBank/DDBJ databases">
        <title>Sequencing the genomes of 1000 actinobacteria strains.</title>
        <authorList>
            <person name="Klenk H.-P."/>
        </authorList>
    </citation>
    <scope>NUCLEOTIDE SEQUENCE [LARGE SCALE GENOMIC DNA]</scope>
    <source>
        <strain evidence="16 17">DSM 19079</strain>
    </source>
</reference>
<proteinExistence type="inferred from homology"/>
<evidence type="ECO:0000256" key="2">
    <source>
        <dbReference type="ARBA" id="ARBA00004275"/>
    </source>
</evidence>
<dbReference type="GO" id="GO:0055088">
    <property type="term" value="P:lipid homeostasis"/>
    <property type="evidence" value="ECO:0007669"/>
    <property type="project" value="TreeGrafter"/>
</dbReference>
<dbReference type="InterPro" id="IPR037069">
    <property type="entry name" value="AcylCoA_DH/ox_N_sf"/>
</dbReference>
<feature type="domain" description="Acyl-CoA dehydrogenase/oxidase N-terminal" evidence="14">
    <location>
        <begin position="86"/>
        <end position="157"/>
    </location>
</feature>
<evidence type="ECO:0000256" key="8">
    <source>
        <dbReference type="ARBA" id="ARBA00023002"/>
    </source>
</evidence>
<evidence type="ECO:0000256" key="6">
    <source>
        <dbReference type="ARBA" id="ARBA00022827"/>
    </source>
</evidence>
<feature type="domain" description="Acyl-CoA oxidase C-alpha1" evidence="15">
    <location>
        <begin position="310"/>
        <end position="469"/>
    </location>
</feature>
<dbReference type="FunFam" id="1.20.140.10:FF:000010">
    <property type="entry name" value="Acyl-coenzyme A oxidase"/>
    <property type="match status" value="1"/>
</dbReference>
<dbReference type="FunFam" id="2.40.110.10:FF:000005">
    <property type="entry name" value="Acyl-coenzyme A oxidase"/>
    <property type="match status" value="1"/>
</dbReference>
<keyword evidence="17" id="KW-1185">Reference proteome</keyword>
<evidence type="ECO:0000259" key="13">
    <source>
        <dbReference type="Pfam" id="PF02770"/>
    </source>
</evidence>
<evidence type="ECO:0000313" key="17">
    <source>
        <dbReference type="Proteomes" id="UP000560081"/>
    </source>
</evidence>
<evidence type="ECO:0000256" key="11">
    <source>
        <dbReference type="SAM" id="MobiDB-lite"/>
    </source>
</evidence>
<dbReference type="GO" id="GO:0003997">
    <property type="term" value="F:acyl-CoA oxidase activity"/>
    <property type="evidence" value="ECO:0007669"/>
    <property type="project" value="UniProtKB-EC"/>
</dbReference>
<accession>A0A4Y8X5R4</accession>
<dbReference type="InterPro" id="IPR036250">
    <property type="entry name" value="AcylCo_DH-like_C"/>
</dbReference>
<protein>
    <recommendedName>
        <fullName evidence="4">acyl-CoA oxidase</fullName>
        <ecNumber evidence="4">1.3.3.6</ecNumber>
    </recommendedName>
</protein>
<gene>
    <name evidence="16" type="ORF">BJ976_001025</name>
</gene>
<evidence type="ECO:0000256" key="7">
    <source>
        <dbReference type="ARBA" id="ARBA00022832"/>
    </source>
</evidence>
<keyword evidence="6" id="KW-0274">FAD</keyword>
<dbReference type="InterPro" id="IPR013786">
    <property type="entry name" value="AcylCoA_DH/ox_N"/>
</dbReference>
<dbReference type="EC" id="1.3.3.6" evidence="4"/>
<name>A0A4Y8X5R4_9MICC</name>
<dbReference type="InterPro" id="IPR012258">
    <property type="entry name" value="Acyl-CoA_oxidase"/>
</dbReference>
<feature type="domain" description="Acyl-CoA oxidase C-terminal" evidence="12">
    <location>
        <begin position="523"/>
        <end position="658"/>
    </location>
</feature>
<dbReference type="InterPro" id="IPR046373">
    <property type="entry name" value="Acyl-CoA_Oxase/DH_mid-dom_sf"/>
</dbReference>
<dbReference type="RefSeq" id="WP_135027490.1">
    <property type="nucleotide sequence ID" value="NZ_BMLA01000001.1"/>
</dbReference>
<evidence type="ECO:0000256" key="5">
    <source>
        <dbReference type="ARBA" id="ARBA00022630"/>
    </source>
</evidence>
<evidence type="ECO:0000259" key="14">
    <source>
        <dbReference type="Pfam" id="PF02771"/>
    </source>
</evidence>
<dbReference type="Pfam" id="PF22924">
    <property type="entry name" value="ACOX_C_alpha1"/>
    <property type="match status" value="1"/>
</dbReference>
<dbReference type="Pfam" id="PF02771">
    <property type="entry name" value="Acyl-CoA_dh_N"/>
    <property type="match status" value="1"/>
</dbReference>
<keyword evidence="5" id="KW-0285">Flavoprotein</keyword>
<feature type="compositionally biased region" description="Basic and acidic residues" evidence="11">
    <location>
        <begin position="693"/>
        <end position="707"/>
    </location>
</feature>
<dbReference type="Gene3D" id="2.40.110.10">
    <property type="entry name" value="Butyryl-CoA Dehydrogenase, subunit A, domain 2"/>
    <property type="match status" value="1"/>
</dbReference>
<dbReference type="PIRSF" id="PIRSF000168">
    <property type="entry name" value="Acyl-CoA_oxidase"/>
    <property type="match status" value="1"/>
</dbReference>
<evidence type="ECO:0000256" key="10">
    <source>
        <dbReference type="ARBA" id="ARBA00023140"/>
    </source>
</evidence>
<dbReference type="Pfam" id="PF01756">
    <property type="entry name" value="ACOX"/>
    <property type="match status" value="1"/>
</dbReference>
<dbReference type="PANTHER" id="PTHR10909">
    <property type="entry name" value="ELECTRON TRANSPORT OXIDOREDUCTASE"/>
    <property type="match status" value="1"/>
</dbReference>
<evidence type="ECO:0000256" key="3">
    <source>
        <dbReference type="ARBA" id="ARBA00006288"/>
    </source>
</evidence>
<dbReference type="Pfam" id="PF02770">
    <property type="entry name" value="Acyl-CoA_dh_M"/>
    <property type="match status" value="1"/>
</dbReference>
<dbReference type="Gene3D" id="1.20.140.10">
    <property type="entry name" value="Butyryl-CoA Dehydrogenase, subunit A, domain 3"/>
    <property type="match status" value="2"/>
</dbReference>
<dbReference type="EMBL" id="JACHMC010000001">
    <property type="protein sequence ID" value="MBB4882674.1"/>
    <property type="molecule type" value="Genomic_DNA"/>
</dbReference>
<dbReference type="OrthoDB" id="1144545at2"/>
<dbReference type="Gene3D" id="1.10.540.10">
    <property type="entry name" value="Acyl-CoA dehydrogenase/oxidase, N-terminal domain"/>
    <property type="match status" value="1"/>
</dbReference>
<dbReference type="Proteomes" id="UP000560081">
    <property type="component" value="Unassembled WGS sequence"/>
</dbReference>
<dbReference type="InterPro" id="IPR002655">
    <property type="entry name" value="Acyl-CoA_oxidase_C"/>
</dbReference>
<dbReference type="InterPro" id="IPR006091">
    <property type="entry name" value="Acyl-CoA_Oxase/DH_mid-dom"/>
</dbReference>
<dbReference type="SUPFAM" id="SSF47203">
    <property type="entry name" value="Acyl-CoA dehydrogenase C-terminal domain-like"/>
    <property type="match status" value="2"/>
</dbReference>
<comment type="subcellular location">
    <subcellularLocation>
        <location evidence="2">Peroxisome</location>
    </subcellularLocation>
</comment>
<dbReference type="AlphaFoldDB" id="A0A4Y8X5R4"/>
<keyword evidence="8 16" id="KW-0560">Oxidoreductase</keyword>
<dbReference type="SUPFAM" id="SSF56645">
    <property type="entry name" value="Acyl-CoA dehydrogenase NM domain-like"/>
    <property type="match status" value="1"/>
</dbReference>
<comment type="similarity">
    <text evidence="3">Belongs to the acyl-CoA oxidase family.</text>
</comment>
<dbReference type="GO" id="GO:0005504">
    <property type="term" value="F:fatty acid binding"/>
    <property type="evidence" value="ECO:0007669"/>
    <property type="project" value="TreeGrafter"/>
</dbReference>
<keyword evidence="7" id="KW-0276">Fatty acid metabolism</keyword>
<evidence type="ECO:0000256" key="4">
    <source>
        <dbReference type="ARBA" id="ARBA00012870"/>
    </source>
</evidence>
<dbReference type="GO" id="GO:0071949">
    <property type="term" value="F:FAD binding"/>
    <property type="evidence" value="ECO:0007669"/>
    <property type="project" value="InterPro"/>
</dbReference>
<comment type="caution">
    <text evidence="16">The sequence shown here is derived from an EMBL/GenBank/DDBJ whole genome shotgun (WGS) entry which is preliminary data.</text>
</comment>
<feature type="region of interest" description="Disordered" evidence="11">
    <location>
        <begin position="688"/>
        <end position="707"/>
    </location>
</feature>
<dbReference type="InterPro" id="IPR055060">
    <property type="entry name" value="ACOX_C_alpha1"/>
</dbReference>
<keyword evidence="10" id="KW-0576">Peroxisome</keyword>
<evidence type="ECO:0000259" key="12">
    <source>
        <dbReference type="Pfam" id="PF01756"/>
    </source>
</evidence>
<organism evidence="16 17">
    <name type="scientific">Micrococcus flavus</name>
    <dbReference type="NCBI Taxonomy" id="384602"/>
    <lineage>
        <taxon>Bacteria</taxon>
        <taxon>Bacillati</taxon>
        <taxon>Actinomycetota</taxon>
        <taxon>Actinomycetes</taxon>
        <taxon>Micrococcales</taxon>
        <taxon>Micrococcaceae</taxon>
        <taxon>Micrococcus</taxon>
    </lineage>
</organism>
<evidence type="ECO:0000256" key="1">
    <source>
        <dbReference type="ARBA" id="ARBA00001974"/>
    </source>
</evidence>
<feature type="domain" description="Acyl-CoA oxidase/dehydrogenase middle" evidence="13">
    <location>
        <begin position="165"/>
        <end position="274"/>
    </location>
</feature>
<comment type="cofactor">
    <cofactor evidence="1">
        <name>FAD</name>
        <dbReference type="ChEBI" id="CHEBI:57692"/>
    </cofactor>
</comment>
<dbReference type="GO" id="GO:0033540">
    <property type="term" value="P:fatty acid beta-oxidation using acyl-CoA oxidase"/>
    <property type="evidence" value="ECO:0007669"/>
    <property type="project" value="TreeGrafter"/>
</dbReference>
<evidence type="ECO:0000256" key="9">
    <source>
        <dbReference type="ARBA" id="ARBA00023098"/>
    </source>
</evidence>
<evidence type="ECO:0000259" key="15">
    <source>
        <dbReference type="Pfam" id="PF22924"/>
    </source>
</evidence>
<sequence length="707" mass="78254">MTTTRPDTDEVLATAPTADTLPTDVAQIAPEHPTPGTLDAGALHAALLGRWAESRHRVRELIRDPRLHRDPLLGMDEHRERVLGQLRILVEEGTVHRAFPAEFGGADDHGGNVAAFADLVFADPSLQIKAGVQWGLFSSAILHLGTEEHHRAWLPGAMDLSVPGAFAMTEIGHGSDVSSIATTATYDPDTQEFVIHTPFKAAWKDYLGNAALHGRAATVFAQLITGGVNHGVHCFYVPIRDEEGRFLPGVGGEDDGLKGGLNGIDNGRLHFTQVRVPRTNLLNRYGDVAADGTYSSPIASPGRRFFTMLGTLVQGRVSLAQSATGASFLGLHGAIAYAEQRRQFTATDDEREELLLDYQNHQRRLIDRLARTYADQFSANELLEKFDHVFSGADATDEDRQELETLAAAIKPLTTWHALDTLQECREATGGMGFMARNRLTQMRADLDIYVTFEGDNNVLLQLVGKRLLTDYSREFGRLNVGAVSRYVAAEAADALQRVGLHKAVQSVQDRGDERRSANWFKDPEVQRSLLEDRVRTRVADIADTLSGVRGKARAEQAAAFNTRQHELIEVARQHGELLQWEAFTRAVEGLGEGQTRTVLTWLRDLFALRLIEEDLGWLVAHGRVSSQRARSLRGYVNRLAERLRPFALELTQAYGLRPEHLRMEIATDAERVRQDEAAAHCAALRASGEAPVEEKVLRDRQKAARR</sequence>
<dbReference type="InterPro" id="IPR009100">
    <property type="entry name" value="AcylCoA_DH/oxidase_NM_dom_sf"/>
</dbReference>
<keyword evidence="9" id="KW-0443">Lipid metabolism</keyword>
<evidence type="ECO:0000313" key="16">
    <source>
        <dbReference type="EMBL" id="MBB4882674.1"/>
    </source>
</evidence>